<reference evidence="13" key="1">
    <citation type="submission" date="2016-11" db="EMBL/GenBank/DDBJ databases">
        <authorList>
            <person name="Varghese N."/>
            <person name="Submissions S."/>
        </authorList>
    </citation>
    <scope>NUCLEOTIDE SEQUENCE [LARGE SCALE GENOMIC DNA]</scope>
    <source>
        <strain evidence="13">DSM 15807</strain>
    </source>
</reference>
<evidence type="ECO:0000313" key="13">
    <source>
        <dbReference type="Proteomes" id="UP000242592"/>
    </source>
</evidence>
<dbReference type="FunFam" id="4.10.1250.10:FF:000001">
    <property type="entry name" value="Aminomethyltransferase"/>
    <property type="match status" value="1"/>
</dbReference>
<dbReference type="GO" id="GO:0008483">
    <property type="term" value="F:transaminase activity"/>
    <property type="evidence" value="ECO:0007669"/>
    <property type="project" value="UniProtKB-KW"/>
</dbReference>
<dbReference type="HAMAP" id="MF_00259">
    <property type="entry name" value="GcvT"/>
    <property type="match status" value="1"/>
</dbReference>
<keyword evidence="4 7" id="KW-0808">Transferase</keyword>
<dbReference type="Proteomes" id="UP000242592">
    <property type="component" value="Unassembled WGS sequence"/>
</dbReference>
<dbReference type="AlphaFoldDB" id="A0A1M5SJP4"/>
<dbReference type="GO" id="GO:0005960">
    <property type="term" value="C:glycine cleavage complex"/>
    <property type="evidence" value="ECO:0007669"/>
    <property type="project" value="InterPro"/>
</dbReference>
<dbReference type="InterPro" id="IPR013977">
    <property type="entry name" value="GcvT_C"/>
</dbReference>
<dbReference type="GO" id="GO:0032259">
    <property type="term" value="P:methylation"/>
    <property type="evidence" value="ECO:0007669"/>
    <property type="project" value="UniProtKB-KW"/>
</dbReference>
<dbReference type="STRING" id="1123380.SAMN02745199_0915"/>
<dbReference type="Gene3D" id="4.10.1250.10">
    <property type="entry name" value="Aminomethyltransferase fragment"/>
    <property type="match status" value="1"/>
</dbReference>
<proteinExistence type="inferred from homology"/>
<organism evidence="12 13">
    <name type="scientific">Thermosipho atlanticus DSM 15807</name>
    <dbReference type="NCBI Taxonomy" id="1123380"/>
    <lineage>
        <taxon>Bacteria</taxon>
        <taxon>Thermotogati</taxon>
        <taxon>Thermotogota</taxon>
        <taxon>Thermotogae</taxon>
        <taxon>Thermotogales</taxon>
        <taxon>Fervidobacteriaceae</taxon>
        <taxon>Thermosipho</taxon>
    </lineage>
</organism>
<dbReference type="SUPFAM" id="SSF103025">
    <property type="entry name" value="Folate-binding domain"/>
    <property type="match status" value="1"/>
</dbReference>
<dbReference type="InterPro" id="IPR006222">
    <property type="entry name" value="GCVT_N"/>
</dbReference>
<sequence length="437" mass="49390">MWKKLKEIEGETQAKMLEDFLNSNGIPAVTKIIDGPFPKAYFGSSSFFAVYVMDSDLEKAQELLNSLKKEEFEVKYTVLHDEHLKLGAKMVEFAGFHMPVQYKGIKEEVLSVRNNVGMFDVSHMGEISIKGKDSTNFVNFLITNDFENLKPGEIVYTAMCNENGGFIDDLLAYKISEQEAMLVVNASNIEKDFQWMQSIAEKFDVVLQNKSDDYNLIAVQGPKAQEVLQSLTNIELEKIEYYTFEFGVINGIEAIISRTGYTGEDGFEIYTTDKEGIIALWKKLLELGVEPAGLGARDTLRLEASLLLYGNDMDETVTPLEAGIKWAVKFNKEFMGKVALEKQLEEGLKRRLKGFKLIDKGIARHGYKIFKEDEEIGYVTSGTYSPTLNKAIGMAMLKKGIKVGDIVEIEIRNKRVKAEIVKMPFYRGSVKSKKKKQ</sequence>
<dbReference type="PANTHER" id="PTHR43757">
    <property type="entry name" value="AMINOMETHYLTRANSFERASE"/>
    <property type="match status" value="1"/>
</dbReference>
<dbReference type="InterPro" id="IPR027266">
    <property type="entry name" value="TrmE/GcvT-like"/>
</dbReference>
<evidence type="ECO:0000256" key="5">
    <source>
        <dbReference type="ARBA" id="ARBA00031395"/>
    </source>
</evidence>
<dbReference type="InterPro" id="IPR018551">
    <property type="entry name" value="DUF2007"/>
</dbReference>
<dbReference type="FunFam" id="3.30.70.1400:FF:000001">
    <property type="entry name" value="Aminomethyltransferase"/>
    <property type="match status" value="1"/>
</dbReference>
<feature type="domain" description="GCVT N-terminal" evidence="9">
    <location>
        <begin position="79"/>
        <end position="332"/>
    </location>
</feature>
<evidence type="ECO:0000313" key="12">
    <source>
        <dbReference type="EMBL" id="SHH38756.1"/>
    </source>
</evidence>
<feature type="binding site" evidence="8">
    <location>
        <position position="268"/>
    </location>
    <ligand>
        <name>substrate</name>
    </ligand>
</feature>
<comment type="function">
    <text evidence="7">The glycine cleavage system catalyzes the degradation of glycine.</text>
</comment>
<dbReference type="InterPro" id="IPR028896">
    <property type="entry name" value="GcvT/YgfZ/DmdA"/>
</dbReference>
<dbReference type="NCBIfam" id="TIGR00528">
    <property type="entry name" value="gcvT"/>
    <property type="match status" value="1"/>
</dbReference>
<name>A0A1M5SJP4_9BACT</name>
<dbReference type="SUPFAM" id="SSF101790">
    <property type="entry name" value="Aminomethyltransferase beta-barrel domain"/>
    <property type="match status" value="1"/>
</dbReference>
<evidence type="ECO:0000259" key="9">
    <source>
        <dbReference type="Pfam" id="PF01571"/>
    </source>
</evidence>
<dbReference type="GO" id="GO:0008168">
    <property type="term" value="F:methyltransferase activity"/>
    <property type="evidence" value="ECO:0007669"/>
    <property type="project" value="UniProtKB-KW"/>
</dbReference>
<dbReference type="GO" id="GO:0004047">
    <property type="term" value="F:aminomethyltransferase activity"/>
    <property type="evidence" value="ECO:0007669"/>
    <property type="project" value="UniProtKB-UniRule"/>
</dbReference>
<evidence type="ECO:0000259" key="10">
    <source>
        <dbReference type="Pfam" id="PF08669"/>
    </source>
</evidence>
<dbReference type="Pfam" id="PF09413">
    <property type="entry name" value="DUF2007"/>
    <property type="match status" value="1"/>
</dbReference>
<comment type="similarity">
    <text evidence="1 7">Belongs to the GcvT family.</text>
</comment>
<dbReference type="EC" id="2.1.2.10" evidence="2 7"/>
<dbReference type="FunFam" id="2.40.30.110:FF:000003">
    <property type="entry name" value="Aminomethyltransferase"/>
    <property type="match status" value="1"/>
</dbReference>
<dbReference type="PIRSF" id="PIRSF006487">
    <property type="entry name" value="GcvT"/>
    <property type="match status" value="1"/>
</dbReference>
<keyword evidence="3 7" id="KW-0032">Aminotransferase</keyword>
<evidence type="ECO:0000256" key="7">
    <source>
        <dbReference type="HAMAP-Rule" id="MF_00259"/>
    </source>
</evidence>
<dbReference type="InterPro" id="IPR006223">
    <property type="entry name" value="GcvT"/>
</dbReference>
<keyword evidence="13" id="KW-1185">Reference proteome</keyword>
<evidence type="ECO:0000256" key="8">
    <source>
        <dbReference type="PIRSR" id="PIRSR006487-1"/>
    </source>
</evidence>
<dbReference type="Pfam" id="PF01571">
    <property type="entry name" value="GCV_T"/>
    <property type="match status" value="1"/>
</dbReference>
<dbReference type="RefSeq" id="WP_073072731.1">
    <property type="nucleotide sequence ID" value="NZ_FQXN01000003.1"/>
</dbReference>
<comment type="catalytic activity">
    <reaction evidence="6 7">
        <text>N(6)-[(R)-S(8)-aminomethyldihydrolipoyl]-L-lysyl-[protein] + (6S)-5,6,7,8-tetrahydrofolate = N(6)-[(R)-dihydrolipoyl]-L-lysyl-[protein] + (6R)-5,10-methylene-5,6,7,8-tetrahydrofolate + NH4(+)</text>
        <dbReference type="Rhea" id="RHEA:16945"/>
        <dbReference type="Rhea" id="RHEA-COMP:10475"/>
        <dbReference type="Rhea" id="RHEA-COMP:10492"/>
        <dbReference type="ChEBI" id="CHEBI:15636"/>
        <dbReference type="ChEBI" id="CHEBI:28938"/>
        <dbReference type="ChEBI" id="CHEBI:57453"/>
        <dbReference type="ChEBI" id="CHEBI:83100"/>
        <dbReference type="ChEBI" id="CHEBI:83143"/>
        <dbReference type="EC" id="2.1.2.10"/>
    </reaction>
</comment>
<dbReference type="Gene3D" id="3.30.1360.120">
    <property type="entry name" value="Probable tRNA modification gtpase trme, domain 1"/>
    <property type="match status" value="1"/>
</dbReference>
<dbReference type="NCBIfam" id="NF001567">
    <property type="entry name" value="PRK00389.1"/>
    <property type="match status" value="1"/>
</dbReference>
<dbReference type="PANTHER" id="PTHR43757:SF2">
    <property type="entry name" value="AMINOMETHYLTRANSFERASE, MITOCHONDRIAL"/>
    <property type="match status" value="1"/>
</dbReference>
<dbReference type="InterPro" id="IPR022903">
    <property type="entry name" value="GcvT_bac"/>
</dbReference>
<evidence type="ECO:0000256" key="6">
    <source>
        <dbReference type="ARBA" id="ARBA00047665"/>
    </source>
</evidence>
<gene>
    <name evidence="7" type="primary">gcvT</name>
    <name evidence="12" type="ORF">SAMN02745199_0915</name>
</gene>
<dbReference type="InterPro" id="IPR029043">
    <property type="entry name" value="GcvT/YgfZ_C"/>
</dbReference>
<dbReference type="OrthoDB" id="9774591at2"/>
<dbReference type="GO" id="GO:0005829">
    <property type="term" value="C:cytosol"/>
    <property type="evidence" value="ECO:0007669"/>
    <property type="project" value="TreeGrafter"/>
</dbReference>
<evidence type="ECO:0000256" key="1">
    <source>
        <dbReference type="ARBA" id="ARBA00008609"/>
    </source>
</evidence>
<feature type="domain" description="Aminomethyltransferase C-terminal" evidence="10">
    <location>
        <begin position="350"/>
        <end position="426"/>
    </location>
</feature>
<feature type="domain" description="DUF2007" evidence="11">
    <location>
        <begin position="2"/>
        <end position="67"/>
    </location>
</feature>
<protein>
    <recommendedName>
        <fullName evidence="2 7">Aminomethyltransferase</fullName>
        <ecNumber evidence="2 7">2.1.2.10</ecNumber>
    </recommendedName>
    <alternativeName>
        <fullName evidence="5 7">Glycine cleavage system T protein</fullName>
    </alternativeName>
</protein>
<dbReference type="GO" id="GO:0019464">
    <property type="term" value="P:glycine decarboxylation via glycine cleavage system"/>
    <property type="evidence" value="ECO:0007669"/>
    <property type="project" value="UniProtKB-UniRule"/>
</dbReference>
<evidence type="ECO:0000256" key="4">
    <source>
        <dbReference type="ARBA" id="ARBA00022679"/>
    </source>
</evidence>
<evidence type="ECO:0000256" key="3">
    <source>
        <dbReference type="ARBA" id="ARBA00022576"/>
    </source>
</evidence>
<accession>A0A1M5SJP4</accession>
<dbReference type="Pfam" id="PF08669">
    <property type="entry name" value="GCV_T_C"/>
    <property type="match status" value="1"/>
</dbReference>
<dbReference type="Gene3D" id="2.40.30.110">
    <property type="entry name" value="Aminomethyltransferase beta-barrel domains"/>
    <property type="match status" value="1"/>
</dbReference>
<evidence type="ECO:0000256" key="2">
    <source>
        <dbReference type="ARBA" id="ARBA00012616"/>
    </source>
</evidence>
<dbReference type="Gene3D" id="3.30.70.1400">
    <property type="entry name" value="Aminomethyltransferase beta-barrel domains"/>
    <property type="match status" value="1"/>
</dbReference>
<evidence type="ECO:0000259" key="11">
    <source>
        <dbReference type="Pfam" id="PF09413"/>
    </source>
</evidence>
<comment type="subunit">
    <text evidence="7">The glycine cleavage system is composed of four proteins: P, T, L and H.</text>
</comment>
<dbReference type="EMBL" id="FQXN01000003">
    <property type="protein sequence ID" value="SHH38756.1"/>
    <property type="molecule type" value="Genomic_DNA"/>
</dbReference>
<keyword evidence="12" id="KW-0489">Methyltransferase</keyword>